<feature type="compositionally biased region" description="Basic and acidic residues" evidence="1">
    <location>
        <begin position="283"/>
        <end position="306"/>
    </location>
</feature>
<proteinExistence type="predicted"/>
<feature type="region of interest" description="Disordered" evidence="1">
    <location>
        <begin position="272"/>
        <end position="337"/>
    </location>
</feature>
<feature type="region of interest" description="Disordered" evidence="1">
    <location>
        <begin position="151"/>
        <end position="181"/>
    </location>
</feature>
<organism evidence="3 4">
    <name type="scientific">Cordyceps fumosorosea (strain ARSEF 2679)</name>
    <name type="common">Isaria fumosorosea</name>
    <dbReference type="NCBI Taxonomy" id="1081104"/>
    <lineage>
        <taxon>Eukaryota</taxon>
        <taxon>Fungi</taxon>
        <taxon>Dikarya</taxon>
        <taxon>Ascomycota</taxon>
        <taxon>Pezizomycotina</taxon>
        <taxon>Sordariomycetes</taxon>
        <taxon>Hypocreomycetidae</taxon>
        <taxon>Hypocreales</taxon>
        <taxon>Cordycipitaceae</taxon>
        <taxon>Cordyceps</taxon>
    </lineage>
</organism>
<feature type="compositionally biased region" description="Basic residues" evidence="1">
    <location>
        <begin position="151"/>
        <end position="162"/>
    </location>
</feature>
<protein>
    <submittedName>
        <fullName evidence="3">Uncharacterized protein</fullName>
    </submittedName>
</protein>
<evidence type="ECO:0000313" key="4">
    <source>
        <dbReference type="Proteomes" id="UP000076744"/>
    </source>
</evidence>
<keyword evidence="2" id="KW-1133">Transmembrane helix</keyword>
<feature type="region of interest" description="Disordered" evidence="1">
    <location>
        <begin position="233"/>
        <end position="252"/>
    </location>
</feature>
<dbReference type="AlphaFoldDB" id="A0A168CFK5"/>
<evidence type="ECO:0000313" key="3">
    <source>
        <dbReference type="EMBL" id="OAA71315.1"/>
    </source>
</evidence>
<name>A0A168CFK5_CORFA</name>
<gene>
    <name evidence="3" type="ORF">ISF_01866</name>
</gene>
<dbReference type="Proteomes" id="UP000076744">
    <property type="component" value="Unassembled WGS sequence"/>
</dbReference>
<dbReference type="GeneID" id="30018158"/>
<reference evidence="3 4" key="1">
    <citation type="journal article" date="2016" name="Genome Biol. Evol.">
        <title>Divergent and convergent evolution of fungal pathogenicity.</title>
        <authorList>
            <person name="Shang Y."/>
            <person name="Xiao G."/>
            <person name="Zheng P."/>
            <person name="Cen K."/>
            <person name="Zhan S."/>
            <person name="Wang C."/>
        </authorList>
    </citation>
    <scope>NUCLEOTIDE SEQUENCE [LARGE SCALE GENOMIC DNA]</scope>
    <source>
        <strain evidence="3 4">ARSEF 2679</strain>
    </source>
</reference>
<feature type="compositionally biased region" description="Basic and acidic residues" evidence="1">
    <location>
        <begin position="326"/>
        <end position="337"/>
    </location>
</feature>
<keyword evidence="2" id="KW-0812">Transmembrane</keyword>
<comment type="caution">
    <text evidence="3">The sequence shown here is derived from an EMBL/GenBank/DDBJ whole genome shotgun (WGS) entry which is preliminary data.</text>
</comment>
<keyword evidence="4" id="KW-1185">Reference proteome</keyword>
<accession>A0A168CFK5</accession>
<dbReference type="OrthoDB" id="4870118at2759"/>
<dbReference type="EMBL" id="AZHB01000003">
    <property type="protein sequence ID" value="OAA71315.1"/>
    <property type="molecule type" value="Genomic_DNA"/>
</dbReference>
<dbReference type="RefSeq" id="XP_018707196.1">
    <property type="nucleotide sequence ID" value="XM_018845473.1"/>
</dbReference>
<feature type="compositionally biased region" description="Polar residues" evidence="1">
    <location>
        <begin position="170"/>
        <end position="179"/>
    </location>
</feature>
<sequence>MCVSLGVTRLEHNYLFVLHGTRKNCHFFPDFCHPRVHSVVCLPTILLSSNIPLPSVQRANQEHLLYNFVVTIRLFGAQPYQASLSRSEENMASTADADTATVGPAQIAALTVSIFAIVVFTGISIYLCGERKGCNDCKKATQQALRRLSHIHHHHRNRHSPSRTRMLATQDPSVSSSDQGAREGGRFFIKFKAAFGIKAASDAGGVAAKGTPLSTTSVAAEEVLIQQPMMMRATSPRQPGGGHPGAGNPYSGTEEFQAAVHNLLGYQPGEVQDWYSSSESDDDHSTHRQLQPEHGDGHFPEADHCGADLPAYEEVAQPRRFSWQGHESDYRPEKREE</sequence>
<feature type="transmembrane region" description="Helical" evidence="2">
    <location>
        <begin position="107"/>
        <end position="129"/>
    </location>
</feature>
<evidence type="ECO:0000256" key="2">
    <source>
        <dbReference type="SAM" id="Phobius"/>
    </source>
</evidence>
<evidence type="ECO:0000256" key="1">
    <source>
        <dbReference type="SAM" id="MobiDB-lite"/>
    </source>
</evidence>
<keyword evidence="2" id="KW-0472">Membrane</keyword>